<keyword evidence="1" id="KW-0472">Membrane</keyword>
<reference evidence="2" key="2">
    <citation type="journal article" date="2015" name="Data Brief">
        <title>Shoot transcriptome of the giant reed, Arundo donax.</title>
        <authorList>
            <person name="Barrero R.A."/>
            <person name="Guerrero F.D."/>
            <person name="Moolhuijzen P."/>
            <person name="Goolsby J.A."/>
            <person name="Tidwell J."/>
            <person name="Bellgard S.E."/>
            <person name="Bellgard M.I."/>
        </authorList>
    </citation>
    <scope>NUCLEOTIDE SEQUENCE</scope>
    <source>
        <tissue evidence="2">Shoot tissue taken approximately 20 cm above the soil surface</tissue>
    </source>
</reference>
<protein>
    <submittedName>
        <fullName evidence="2">Uncharacterized protein</fullName>
    </submittedName>
</protein>
<evidence type="ECO:0000313" key="2">
    <source>
        <dbReference type="EMBL" id="JAE21057.1"/>
    </source>
</evidence>
<sequence>MLCSSGGGGIGISFSFAGCWFLNLSIILGVQIEDRKHVRKLTHFSRIKMNDSYPEVVNTSPPPLLPLLVTHRGRGGGGRRR</sequence>
<name>A0A0A9G9A1_ARUDO</name>
<accession>A0A0A9G9A1</accession>
<dbReference type="AlphaFoldDB" id="A0A0A9G9A1"/>
<keyword evidence="1" id="KW-0812">Transmembrane</keyword>
<keyword evidence="1" id="KW-1133">Transmembrane helix</keyword>
<proteinExistence type="predicted"/>
<reference evidence="2" key="1">
    <citation type="submission" date="2014-09" db="EMBL/GenBank/DDBJ databases">
        <authorList>
            <person name="Magalhaes I.L.F."/>
            <person name="Oliveira U."/>
            <person name="Santos F.R."/>
            <person name="Vidigal T.H.D.A."/>
            <person name="Brescovit A.D."/>
            <person name="Santos A.J."/>
        </authorList>
    </citation>
    <scope>NUCLEOTIDE SEQUENCE</scope>
    <source>
        <tissue evidence="2">Shoot tissue taken approximately 20 cm above the soil surface</tissue>
    </source>
</reference>
<feature type="transmembrane region" description="Helical" evidence="1">
    <location>
        <begin position="12"/>
        <end position="30"/>
    </location>
</feature>
<organism evidence="2">
    <name type="scientific">Arundo donax</name>
    <name type="common">Giant reed</name>
    <name type="synonym">Donax arundinaceus</name>
    <dbReference type="NCBI Taxonomy" id="35708"/>
    <lineage>
        <taxon>Eukaryota</taxon>
        <taxon>Viridiplantae</taxon>
        <taxon>Streptophyta</taxon>
        <taxon>Embryophyta</taxon>
        <taxon>Tracheophyta</taxon>
        <taxon>Spermatophyta</taxon>
        <taxon>Magnoliopsida</taxon>
        <taxon>Liliopsida</taxon>
        <taxon>Poales</taxon>
        <taxon>Poaceae</taxon>
        <taxon>PACMAD clade</taxon>
        <taxon>Arundinoideae</taxon>
        <taxon>Arundineae</taxon>
        <taxon>Arundo</taxon>
    </lineage>
</organism>
<evidence type="ECO:0000256" key="1">
    <source>
        <dbReference type="SAM" id="Phobius"/>
    </source>
</evidence>
<dbReference type="EMBL" id="GBRH01176839">
    <property type="protein sequence ID" value="JAE21057.1"/>
    <property type="molecule type" value="Transcribed_RNA"/>
</dbReference>